<dbReference type="AlphaFoldDB" id="A0A8S3WU81"/>
<gene>
    <name evidence="1" type="ORF">PAPOLLO_LOCUS10230</name>
</gene>
<sequence length="194" mass="22476">MEKHKHRFEKAKLLKKLIIDLNQNAKDNILAGFRKQSYGPLMKIRKSVGTETEEYVDTEEDNFENTRKIKTAETTTITCIKTKKGKGRGKKTKKTRPRHKWNRKDKIEVADTEAIPRIEVANTETIHRIEVADIETMPVMFEDITLFGEEVEIPRDDNSQQCDDLYFSGNLELIDDTIHEQAPSKPKALCTEDR</sequence>
<evidence type="ECO:0000313" key="2">
    <source>
        <dbReference type="Proteomes" id="UP000691718"/>
    </source>
</evidence>
<comment type="caution">
    <text evidence="1">The sequence shown here is derived from an EMBL/GenBank/DDBJ whole genome shotgun (WGS) entry which is preliminary data.</text>
</comment>
<dbReference type="Proteomes" id="UP000691718">
    <property type="component" value="Unassembled WGS sequence"/>
</dbReference>
<organism evidence="1 2">
    <name type="scientific">Parnassius apollo</name>
    <name type="common">Apollo butterfly</name>
    <name type="synonym">Papilio apollo</name>
    <dbReference type="NCBI Taxonomy" id="110799"/>
    <lineage>
        <taxon>Eukaryota</taxon>
        <taxon>Metazoa</taxon>
        <taxon>Ecdysozoa</taxon>
        <taxon>Arthropoda</taxon>
        <taxon>Hexapoda</taxon>
        <taxon>Insecta</taxon>
        <taxon>Pterygota</taxon>
        <taxon>Neoptera</taxon>
        <taxon>Endopterygota</taxon>
        <taxon>Lepidoptera</taxon>
        <taxon>Glossata</taxon>
        <taxon>Ditrysia</taxon>
        <taxon>Papilionoidea</taxon>
        <taxon>Papilionidae</taxon>
        <taxon>Parnassiinae</taxon>
        <taxon>Parnassini</taxon>
        <taxon>Parnassius</taxon>
        <taxon>Parnassius</taxon>
    </lineage>
</organism>
<proteinExistence type="predicted"/>
<dbReference type="OrthoDB" id="7379655at2759"/>
<accession>A0A8S3WU81</accession>
<dbReference type="EMBL" id="CAJQZP010000723">
    <property type="protein sequence ID" value="CAG4981298.1"/>
    <property type="molecule type" value="Genomic_DNA"/>
</dbReference>
<protein>
    <submittedName>
        <fullName evidence="1">(apollo) hypothetical protein</fullName>
    </submittedName>
</protein>
<name>A0A8S3WU81_PARAO</name>
<reference evidence="1" key="1">
    <citation type="submission" date="2021-04" db="EMBL/GenBank/DDBJ databases">
        <authorList>
            <person name="Tunstrom K."/>
        </authorList>
    </citation>
    <scope>NUCLEOTIDE SEQUENCE</scope>
</reference>
<evidence type="ECO:0000313" key="1">
    <source>
        <dbReference type="EMBL" id="CAG4981298.1"/>
    </source>
</evidence>
<keyword evidence="2" id="KW-1185">Reference proteome</keyword>